<reference evidence="5" key="1">
    <citation type="journal article" date="2018" name="DNA Res.">
        <title>Multiple hybrid de novo genome assembly of finger millet, an orphan allotetraploid crop.</title>
        <authorList>
            <person name="Hatakeyama M."/>
            <person name="Aluri S."/>
            <person name="Balachadran M.T."/>
            <person name="Sivarajan S.R."/>
            <person name="Patrignani A."/>
            <person name="Gruter S."/>
            <person name="Poveda L."/>
            <person name="Shimizu-Inatsugi R."/>
            <person name="Baeten J."/>
            <person name="Francoijs K.J."/>
            <person name="Nataraja K.N."/>
            <person name="Reddy Y.A.N."/>
            <person name="Phadnis S."/>
            <person name="Ravikumar R.L."/>
            <person name="Schlapbach R."/>
            <person name="Sreeman S.M."/>
            <person name="Shimizu K.K."/>
        </authorList>
    </citation>
    <scope>NUCLEOTIDE SEQUENCE</scope>
</reference>
<dbReference type="InterPro" id="IPR000132">
    <property type="entry name" value="Nitrilase/CN_hydratase_CS"/>
</dbReference>
<dbReference type="Gene3D" id="3.60.110.10">
    <property type="entry name" value="Carbon-nitrogen hydrolase"/>
    <property type="match status" value="1"/>
</dbReference>
<dbReference type="Proteomes" id="UP001054889">
    <property type="component" value="Unassembled WGS sequence"/>
</dbReference>
<sequence length="347" mass="36971">MEEAFVEVDMNAGDEPAASAFATVRATVVQASSVFYDTPATIEKARRLIAEAAEQGAQLVVFPEAFVGGFPRGTDFGVTIGGPAQAKGRKGKDVLCKYYASAINVPGPETSRLASLAAEYGVYLVIGAVERAGHTLYNAVLFFSPAGELLGKHRKLVPTVLERVVWGCGDGSTLSLYETPVGRVGALVCWENKMPLARTALYGKGMEVYCAPTADDSDLWQATVRHVAHEGGCFVLAANQFCRRRDYPPPPGYAFTGFDEEPDPEDVVCRGGSVIVSPSGDVIAGPKYDGEGLLTADLDFSEIVRAKFDFDVVGHSSRPEVLTLVVKDQPQVPVTYASASSGKALHN</sequence>
<accession>A0AAV5CWJ5</accession>
<dbReference type="GO" id="GO:0018822">
    <property type="term" value="F:nitrile hydratase activity"/>
    <property type="evidence" value="ECO:0007669"/>
    <property type="project" value="TreeGrafter"/>
</dbReference>
<organism evidence="5 6">
    <name type="scientific">Eleusine coracana subsp. coracana</name>
    <dbReference type="NCBI Taxonomy" id="191504"/>
    <lineage>
        <taxon>Eukaryota</taxon>
        <taxon>Viridiplantae</taxon>
        <taxon>Streptophyta</taxon>
        <taxon>Embryophyta</taxon>
        <taxon>Tracheophyta</taxon>
        <taxon>Spermatophyta</taxon>
        <taxon>Magnoliopsida</taxon>
        <taxon>Liliopsida</taxon>
        <taxon>Poales</taxon>
        <taxon>Poaceae</taxon>
        <taxon>PACMAD clade</taxon>
        <taxon>Chloridoideae</taxon>
        <taxon>Cynodonteae</taxon>
        <taxon>Eleusininae</taxon>
        <taxon>Eleusine</taxon>
    </lineage>
</organism>
<reference evidence="5" key="2">
    <citation type="submission" date="2021-12" db="EMBL/GenBank/DDBJ databases">
        <title>Resequencing data analysis of finger millet.</title>
        <authorList>
            <person name="Hatakeyama M."/>
            <person name="Aluri S."/>
            <person name="Balachadran M.T."/>
            <person name="Sivarajan S.R."/>
            <person name="Poveda L."/>
            <person name="Shimizu-Inatsugi R."/>
            <person name="Schlapbach R."/>
            <person name="Sreeman S.M."/>
            <person name="Shimizu K.K."/>
        </authorList>
    </citation>
    <scope>NUCLEOTIDE SEQUENCE</scope>
</reference>
<dbReference type="EMBL" id="BQKI01000009">
    <property type="protein sequence ID" value="GJN02292.1"/>
    <property type="molecule type" value="Genomic_DNA"/>
</dbReference>
<dbReference type="Pfam" id="PF00795">
    <property type="entry name" value="CN_hydrolase"/>
    <property type="match status" value="1"/>
</dbReference>
<evidence type="ECO:0000256" key="3">
    <source>
        <dbReference type="ARBA" id="ARBA00039044"/>
    </source>
</evidence>
<evidence type="ECO:0000313" key="6">
    <source>
        <dbReference type="Proteomes" id="UP001054889"/>
    </source>
</evidence>
<comment type="catalytic activity">
    <reaction evidence="1">
        <text>3-cyano-L-alanine + 2 H2O = L-aspartate + NH4(+)</text>
        <dbReference type="Rhea" id="RHEA:11188"/>
        <dbReference type="ChEBI" id="CHEBI:15377"/>
        <dbReference type="ChEBI" id="CHEBI:28938"/>
        <dbReference type="ChEBI" id="CHEBI:29991"/>
        <dbReference type="ChEBI" id="CHEBI:77860"/>
        <dbReference type="EC" id="3.5.5.4"/>
    </reaction>
</comment>
<dbReference type="InterPro" id="IPR036526">
    <property type="entry name" value="C-N_Hydrolase_sf"/>
</dbReference>
<evidence type="ECO:0000313" key="5">
    <source>
        <dbReference type="EMBL" id="GJN02292.1"/>
    </source>
</evidence>
<dbReference type="AlphaFoldDB" id="A0AAV5CWJ5"/>
<dbReference type="GO" id="GO:0051410">
    <property type="term" value="P:detoxification of nitrogen compound"/>
    <property type="evidence" value="ECO:0007669"/>
    <property type="project" value="TreeGrafter"/>
</dbReference>
<proteinExistence type="inferred from homology"/>
<comment type="similarity">
    <text evidence="2">Belongs to the carbon-nitrogen hydrolase superfamily. Nitrilase family.</text>
</comment>
<evidence type="ECO:0000256" key="1">
    <source>
        <dbReference type="ARBA" id="ARBA00000322"/>
    </source>
</evidence>
<feature type="domain" description="CN hydrolase" evidence="4">
    <location>
        <begin position="24"/>
        <end position="300"/>
    </location>
</feature>
<gene>
    <name evidence="5" type="primary">ga19626</name>
    <name evidence="5" type="ORF">PR202_ga19626</name>
</gene>
<dbReference type="PANTHER" id="PTHR46044:SF1">
    <property type="entry name" value="CN HYDROLASE DOMAIN-CONTAINING PROTEIN"/>
    <property type="match status" value="1"/>
</dbReference>
<dbReference type="PROSITE" id="PS00921">
    <property type="entry name" value="NITRIL_CHT_2"/>
    <property type="match status" value="1"/>
</dbReference>
<comment type="caution">
    <text evidence="5">The sequence shown here is derived from an EMBL/GenBank/DDBJ whole genome shotgun (WGS) entry which is preliminary data.</text>
</comment>
<dbReference type="CDD" id="cd07564">
    <property type="entry name" value="nitrilases_CHs"/>
    <property type="match status" value="1"/>
</dbReference>
<evidence type="ECO:0000256" key="2">
    <source>
        <dbReference type="ARBA" id="ARBA00008129"/>
    </source>
</evidence>
<name>A0AAV5CWJ5_ELECO</name>
<dbReference type="SUPFAM" id="SSF56317">
    <property type="entry name" value="Carbon-nitrogen hydrolase"/>
    <property type="match status" value="1"/>
</dbReference>
<keyword evidence="6" id="KW-1185">Reference proteome</keyword>
<dbReference type="GO" id="GO:0047427">
    <property type="term" value="F:cyanoalanine nitrilase activity"/>
    <property type="evidence" value="ECO:0007669"/>
    <property type="project" value="UniProtKB-EC"/>
</dbReference>
<dbReference type="InterPro" id="IPR044149">
    <property type="entry name" value="Nitrilases_CHs"/>
</dbReference>
<dbReference type="EC" id="3.5.5.4" evidence="3"/>
<dbReference type="InterPro" id="IPR003010">
    <property type="entry name" value="C-N_Hydrolase"/>
</dbReference>
<evidence type="ECO:0000259" key="4">
    <source>
        <dbReference type="PROSITE" id="PS50263"/>
    </source>
</evidence>
<protein>
    <recommendedName>
        <fullName evidence="3">cyanoalanine nitrilase</fullName>
        <ecNumber evidence="3">3.5.5.4</ecNumber>
    </recommendedName>
</protein>
<dbReference type="PROSITE" id="PS50263">
    <property type="entry name" value="CN_HYDROLASE"/>
    <property type="match status" value="1"/>
</dbReference>
<dbReference type="PANTHER" id="PTHR46044">
    <property type="entry name" value="NITRILASE"/>
    <property type="match status" value="1"/>
</dbReference>